<proteinExistence type="predicted"/>
<organism evidence="3 4">
    <name type="scientific">Bacillus benzoevorans</name>
    <dbReference type="NCBI Taxonomy" id="1456"/>
    <lineage>
        <taxon>Bacteria</taxon>
        <taxon>Bacillati</taxon>
        <taxon>Bacillota</taxon>
        <taxon>Bacilli</taxon>
        <taxon>Bacillales</taxon>
        <taxon>Bacillaceae</taxon>
        <taxon>Bacillus</taxon>
    </lineage>
</organism>
<dbReference type="SUPFAM" id="SSF141868">
    <property type="entry name" value="EAL domain-like"/>
    <property type="match status" value="1"/>
</dbReference>
<dbReference type="Pfam" id="PF00563">
    <property type="entry name" value="EAL"/>
    <property type="match status" value="1"/>
</dbReference>
<dbReference type="Gene3D" id="3.20.20.450">
    <property type="entry name" value="EAL domain"/>
    <property type="match status" value="1"/>
</dbReference>
<name>A0A7X0HQW8_9BACI</name>
<feature type="domain" description="EAL" evidence="1">
    <location>
        <begin position="273"/>
        <end position="527"/>
    </location>
</feature>
<dbReference type="InterPro" id="IPR043128">
    <property type="entry name" value="Rev_trsase/Diguanyl_cyclase"/>
</dbReference>
<dbReference type="SMART" id="SM00052">
    <property type="entry name" value="EAL"/>
    <property type="match status" value="1"/>
</dbReference>
<protein>
    <submittedName>
        <fullName evidence="3">Diguanylate cyclase (GGDEF)-like protein</fullName>
    </submittedName>
</protein>
<dbReference type="PROSITE" id="PS50887">
    <property type="entry name" value="GGDEF"/>
    <property type="match status" value="1"/>
</dbReference>
<dbReference type="PROSITE" id="PS50883">
    <property type="entry name" value="EAL"/>
    <property type="match status" value="1"/>
</dbReference>
<dbReference type="PANTHER" id="PTHR44757">
    <property type="entry name" value="DIGUANYLATE CYCLASE DGCP"/>
    <property type="match status" value="1"/>
</dbReference>
<dbReference type="PANTHER" id="PTHR44757:SF2">
    <property type="entry name" value="BIOFILM ARCHITECTURE MAINTENANCE PROTEIN MBAA"/>
    <property type="match status" value="1"/>
</dbReference>
<reference evidence="3 4" key="1">
    <citation type="submission" date="2020-08" db="EMBL/GenBank/DDBJ databases">
        <title>Genomic Encyclopedia of Type Strains, Phase IV (KMG-IV): sequencing the most valuable type-strain genomes for metagenomic binning, comparative biology and taxonomic classification.</title>
        <authorList>
            <person name="Goeker M."/>
        </authorList>
    </citation>
    <scope>NUCLEOTIDE SEQUENCE [LARGE SCALE GENOMIC DNA]</scope>
    <source>
        <strain evidence="3 4">DSM 5391</strain>
    </source>
</reference>
<sequence>MVLVNENKQVIKINPAFKKKTRYKEIDLRNKPIHSIHLPQSDYLPLPSSTDSTFEENHEREIILKLKNGNLKRLRLETVPLHRTKTVSYYAYIYKEIHPLAYQDPLTSLPNRRCFENCLYKSFMQKADREKDAAILFVDLDRFKFINDTLGHKYGDKLLQMSAQRMKAVLRNKDIVARLGGDEFVCLLPDIITKRETEEIANRILKTLSKPFHLFNQEIRITASIGISLYPLDGDDPESLITNADIAMYRAKQHGKNQIKWFKAEDHARGYEKFVLENHLRKALCHNQFSLVYQPQIDLQQDEISGVEALIRWDHPDLGLISPNDFIPLAEETGLIMEIGEWVLKEACRQNKEWQDRGYKPLKIAVNLSAVQLTQGDLPETIRLILQEIGLEPKWLEVEITESMIFQNVDGAIRILHQLKDMGLHISIDDFGTGYSSLSYLVKLPIDILKIDRSFIKEIETNRKLPLVTSSIITMAHSMDMKVIAEGVETVGQLQEMTNQACDTVQGYIFSKPLIPAKLEKLLQELN</sequence>
<evidence type="ECO:0000313" key="4">
    <source>
        <dbReference type="Proteomes" id="UP000531594"/>
    </source>
</evidence>
<dbReference type="AlphaFoldDB" id="A0A7X0HQW8"/>
<dbReference type="SUPFAM" id="SSF55073">
    <property type="entry name" value="Nucleotide cyclase"/>
    <property type="match status" value="1"/>
</dbReference>
<dbReference type="EMBL" id="JACHGK010000005">
    <property type="protein sequence ID" value="MBB6445297.1"/>
    <property type="molecule type" value="Genomic_DNA"/>
</dbReference>
<keyword evidence="4" id="KW-1185">Reference proteome</keyword>
<dbReference type="InterPro" id="IPR052155">
    <property type="entry name" value="Biofilm_reg_signaling"/>
</dbReference>
<dbReference type="InterPro" id="IPR001633">
    <property type="entry name" value="EAL_dom"/>
</dbReference>
<dbReference type="Gene3D" id="3.30.70.270">
    <property type="match status" value="1"/>
</dbReference>
<evidence type="ECO:0000259" key="1">
    <source>
        <dbReference type="PROSITE" id="PS50883"/>
    </source>
</evidence>
<feature type="domain" description="GGDEF" evidence="2">
    <location>
        <begin position="131"/>
        <end position="264"/>
    </location>
</feature>
<dbReference type="InterPro" id="IPR000160">
    <property type="entry name" value="GGDEF_dom"/>
</dbReference>
<accession>A0A7X0HQW8</accession>
<dbReference type="NCBIfam" id="TIGR00254">
    <property type="entry name" value="GGDEF"/>
    <property type="match status" value="1"/>
</dbReference>
<gene>
    <name evidence="3" type="ORF">HNR53_001915</name>
</gene>
<dbReference type="SMART" id="SM00267">
    <property type="entry name" value="GGDEF"/>
    <property type="match status" value="1"/>
</dbReference>
<dbReference type="Pfam" id="PF00990">
    <property type="entry name" value="GGDEF"/>
    <property type="match status" value="1"/>
</dbReference>
<dbReference type="Proteomes" id="UP000531594">
    <property type="component" value="Unassembled WGS sequence"/>
</dbReference>
<dbReference type="FunFam" id="3.30.70.270:FF:000001">
    <property type="entry name" value="Diguanylate cyclase domain protein"/>
    <property type="match status" value="1"/>
</dbReference>
<comment type="caution">
    <text evidence="3">The sequence shown here is derived from an EMBL/GenBank/DDBJ whole genome shotgun (WGS) entry which is preliminary data.</text>
</comment>
<dbReference type="FunFam" id="3.20.20.450:FF:000001">
    <property type="entry name" value="Cyclic di-GMP phosphodiesterase yahA"/>
    <property type="match status" value="1"/>
</dbReference>
<evidence type="ECO:0000259" key="2">
    <source>
        <dbReference type="PROSITE" id="PS50887"/>
    </source>
</evidence>
<dbReference type="CDD" id="cd01948">
    <property type="entry name" value="EAL"/>
    <property type="match status" value="1"/>
</dbReference>
<dbReference type="InterPro" id="IPR029787">
    <property type="entry name" value="Nucleotide_cyclase"/>
</dbReference>
<evidence type="ECO:0000313" key="3">
    <source>
        <dbReference type="EMBL" id="MBB6445297.1"/>
    </source>
</evidence>
<dbReference type="CDD" id="cd01949">
    <property type="entry name" value="GGDEF"/>
    <property type="match status" value="1"/>
</dbReference>
<dbReference type="InterPro" id="IPR035919">
    <property type="entry name" value="EAL_sf"/>
</dbReference>